<feature type="compositionally biased region" description="Low complexity" evidence="1">
    <location>
        <begin position="73"/>
        <end position="82"/>
    </location>
</feature>
<protein>
    <recommendedName>
        <fullName evidence="3">DUF6594 domain-containing protein</fullName>
    </recommendedName>
</protein>
<keyword evidence="5" id="KW-1185">Reference proteome</keyword>
<feature type="region of interest" description="Disordered" evidence="1">
    <location>
        <begin position="71"/>
        <end position="92"/>
    </location>
</feature>
<keyword evidence="2" id="KW-1133">Transmembrane helix</keyword>
<organism evidence="4 5">
    <name type="scientific">Immersiella caudata</name>
    <dbReference type="NCBI Taxonomy" id="314043"/>
    <lineage>
        <taxon>Eukaryota</taxon>
        <taxon>Fungi</taxon>
        <taxon>Dikarya</taxon>
        <taxon>Ascomycota</taxon>
        <taxon>Pezizomycotina</taxon>
        <taxon>Sordariomycetes</taxon>
        <taxon>Sordariomycetidae</taxon>
        <taxon>Sordariales</taxon>
        <taxon>Lasiosphaeriaceae</taxon>
        <taxon>Immersiella</taxon>
    </lineage>
</organism>
<dbReference type="Proteomes" id="UP001175000">
    <property type="component" value="Unassembled WGS sequence"/>
</dbReference>
<dbReference type="PANTHER" id="PTHR34502">
    <property type="entry name" value="DUF6594 DOMAIN-CONTAINING PROTEIN-RELATED"/>
    <property type="match status" value="1"/>
</dbReference>
<dbReference type="InterPro" id="IPR046529">
    <property type="entry name" value="DUF6594"/>
</dbReference>
<feature type="domain" description="DUF6594" evidence="3">
    <location>
        <begin position="20"/>
        <end position="213"/>
    </location>
</feature>
<evidence type="ECO:0000256" key="1">
    <source>
        <dbReference type="SAM" id="MobiDB-lite"/>
    </source>
</evidence>
<feature type="transmembrane region" description="Helical" evidence="2">
    <location>
        <begin position="151"/>
        <end position="174"/>
    </location>
</feature>
<proteinExistence type="predicted"/>
<dbReference type="EMBL" id="JAULSU010000004">
    <property type="protein sequence ID" value="KAK0619107.1"/>
    <property type="molecule type" value="Genomic_DNA"/>
</dbReference>
<dbReference type="AlphaFoldDB" id="A0AA39WPH9"/>
<evidence type="ECO:0000259" key="3">
    <source>
        <dbReference type="Pfam" id="PF20237"/>
    </source>
</evidence>
<name>A0AA39WPH9_9PEZI</name>
<reference evidence="4" key="1">
    <citation type="submission" date="2023-06" db="EMBL/GenBank/DDBJ databases">
        <title>Genome-scale phylogeny and comparative genomics of the fungal order Sordariales.</title>
        <authorList>
            <consortium name="Lawrence Berkeley National Laboratory"/>
            <person name="Hensen N."/>
            <person name="Bonometti L."/>
            <person name="Westerberg I."/>
            <person name="Brannstrom I.O."/>
            <person name="Guillou S."/>
            <person name="Cros-Aarteil S."/>
            <person name="Calhoun S."/>
            <person name="Haridas S."/>
            <person name="Kuo A."/>
            <person name="Mondo S."/>
            <person name="Pangilinan J."/>
            <person name="Riley R."/>
            <person name="Labutti K."/>
            <person name="Andreopoulos B."/>
            <person name="Lipzen A."/>
            <person name="Chen C."/>
            <person name="Yanf M."/>
            <person name="Daum C."/>
            <person name="Ng V."/>
            <person name="Clum A."/>
            <person name="Steindorff A."/>
            <person name="Ohm R."/>
            <person name="Martin F."/>
            <person name="Silar P."/>
            <person name="Natvig D."/>
            <person name="Lalanne C."/>
            <person name="Gautier V."/>
            <person name="Ament-Velasquez S.L."/>
            <person name="Kruys A."/>
            <person name="Hutchinson M.I."/>
            <person name="Powell A.J."/>
            <person name="Barry K."/>
            <person name="Miller A.N."/>
            <person name="Grigoriev I.V."/>
            <person name="Debuchy R."/>
            <person name="Gladieux P."/>
            <person name="Thoren M.H."/>
            <person name="Johannesson H."/>
        </authorList>
    </citation>
    <scope>NUCLEOTIDE SEQUENCE</scope>
    <source>
        <strain evidence="4">CBS 606.72</strain>
    </source>
</reference>
<feature type="transmembrane region" description="Helical" evidence="2">
    <location>
        <begin position="180"/>
        <end position="199"/>
    </location>
</feature>
<dbReference type="Pfam" id="PF20237">
    <property type="entry name" value="DUF6594"/>
    <property type="match status" value="1"/>
</dbReference>
<keyword evidence="2" id="KW-0812">Transmembrane</keyword>
<evidence type="ECO:0000256" key="2">
    <source>
        <dbReference type="SAM" id="Phobius"/>
    </source>
</evidence>
<sequence>MDLVDQPACFADIIVQNPSSPQWRTVLELRECLHQYNRALIELAQVSALPKPSTIKVQALFQWMMDGSGQGGNSKVNGSGSKAWGNQSLIPPPPRLPERTRALLRSVFLFWKDQPGRTNRDFVMPCNVQTENRGGFEDTFGTHPDTNMQRFTTAAATILACLLPTLAISMLTTARGMTETLLYIGGFTILFAIGLMILARETTTLQIFTATAA</sequence>
<gene>
    <name evidence="4" type="ORF">B0T14DRAFT_495936</name>
</gene>
<comment type="caution">
    <text evidence="4">The sequence shown here is derived from an EMBL/GenBank/DDBJ whole genome shotgun (WGS) entry which is preliminary data.</text>
</comment>
<evidence type="ECO:0000313" key="4">
    <source>
        <dbReference type="EMBL" id="KAK0619107.1"/>
    </source>
</evidence>
<keyword evidence="2" id="KW-0472">Membrane</keyword>
<accession>A0AA39WPH9</accession>
<evidence type="ECO:0000313" key="5">
    <source>
        <dbReference type="Proteomes" id="UP001175000"/>
    </source>
</evidence>
<dbReference type="PANTHER" id="PTHR34502:SF5">
    <property type="entry name" value="DUF6594 DOMAIN-CONTAINING PROTEIN"/>
    <property type="match status" value="1"/>
</dbReference>